<dbReference type="Gene3D" id="3.40.50.720">
    <property type="entry name" value="NAD(P)-binding Rossmann-like Domain"/>
    <property type="match status" value="1"/>
</dbReference>
<sequence length="245" mass="25914">MTQRAALVTGASSGIGLAIAEMLGDEGYALTVAARRPEKLEAAADGLRAKGLEVQHIAGNLGDEATIESVVAAHVERYGRLDVLVNNAGVGVGQPADALTTKMIDMQMNTNLRAIFLFYRAALPHLRKAGAEHRNALVVNTSSISGIRGEAWLSVYSATKHGVIGYTEAMNKELGTAGIKSTALCPGFVDTPMTDFVKEHVPADAMIRPEDVAEGVRFLLRTTPGCVIPEIRFEQPGGGLDHLPG</sequence>
<accession>A0AAU7AWS1</accession>
<reference evidence="3" key="1">
    <citation type="submission" date="2022-12" db="EMBL/GenBank/DDBJ databases">
        <title>Paraconexibacter alkalitolerans sp. nov. and Baekduia alba sp. nov., isolated from soil and emended description of the genera Paraconexibacter (Chun et al., 2020) and Baekduia (An et al., 2020).</title>
        <authorList>
            <person name="Vieira S."/>
            <person name="Huber K.J."/>
            <person name="Geppert A."/>
            <person name="Wolf J."/>
            <person name="Neumann-Schaal M."/>
            <person name="Muesken M."/>
            <person name="Overmann J."/>
        </authorList>
    </citation>
    <scope>NUCLEOTIDE SEQUENCE</scope>
    <source>
        <strain evidence="3">AEG42_29</strain>
    </source>
</reference>
<evidence type="ECO:0000256" key="1">
    <source>
        <dbReference type="ARBA" id="ARBA00006484"/>
    </source>
</evidence>
<name>A0AAU7AWS1_9ACTN</name>
<comment type="similarity">
    <text evidence="1 2">Belongs to the short-chain dehydrogenases/reductases (SDR) family.</text>
</comment>
<dbReference type="PRINTS" id="PR00081">
    <property type="entry name" value="GDHRDH"/>
</dbReference>
<evidence type="ECO:0000256" key="2">
    <source>
        <dbReference type="RuleBase" id="RU000363"/>
    </source>
</evidence>
<protein>
    <submittedName>
        <fullName evidence="3">Ketoacyl reductase</fullName>
        <ecNumber evidence="3">1.3.1.-</ecNumber>
    </submittedName>
</protein>
<dbReference type="Pfam" id="PF00106">
    <property type="entry name" value="adh_short"/>
    <property type="match status" value="1"/>
</dbReference>
<dbReference type="PANTHER" id="PTHR42879">
    <property type="entry name" value="3-OXOACYL-(ACYL-CARRIER-PROTEIN) REDUCTASE"/>
    <property type="match status" value="1"/>
</dbReference>
<dbReference type="GO" id="GO:0016491">
    <property type="term" value="F:oxidoreductase activity"/>
    <property type="evidence" value="ECO:0007669"/>
    <property type="project" value="UniProtKB-KW"/>
</dbReference>
<dbReference type="SUPFAM" id="SSF51735">
    <property type="entry name" value="NAD(P)-binding Rossmann-fold domains"/>
    <property type="match status" value="1"/>
</dbReference>
<dbReference type="InterPro" id="IPR036291">
    <property type="entry name" value="NAD(P)-bd_dom_sf"/>
</dbReference>
<dbReference type="PRINTS" id="PR00080">
    <property type="entry name" value="SDRFAMILY"/>
</dbReference>
<dbReference type="InterPro" id="IPR050259">
    <property type="entry name" value="SDR"/>
</dbReference>
<dbReference type="CDD" id="cd05233">
    <property type="entry name" value="SDR_c"/>
    <property type="match status" value="1"/>
</dbReference>
<dbReference type="RefSeq" id="WP_354697379.1">
    <property type="nucleotide sequence ID" value="NZ_CP114014.1"/>
</dbReference>
<evidence type="ECO:0000313" key="3">
    <source>
        <dbReference type="EMBL" id="XAY06141.1"/>
    </source>
</evidence>
<keyword evidence="3" id="KW-0560">Oxidoreductase</keyword>
<dbReference type="AlphaFoldDB" id="A0AAU7AWS1"/>
<dbReference type="KEGG" id="parq:DSM112329_03004"/>
<dbReference type="InterPro" id="IPR002347">
    <property type="entry name" value="SDR_fam"/>
</dbReference>
<dbReference type="EMBL" id="CP114014">
    <property type="protein sequence ID" value="XAY06141.1"/>
    <property type="molecule type" value="Genomic_DNA"/>
</dbReference>
<proteinExistence type="inferred from homology"/>
<gene>
    <name evidence="3" type="primary">actIII</name>
    <name evidence="3" type="ORF">DSM112329_03004</name>
</gene>
<organism evidence="3">
    <name type="scientific">Paraconexibacter sp. AEG42_29</name>
    <dbReference type="NCBI Taxonomy" id="2997339"/>
    <lineage>
        <taxon>Bacteria</taxon>
        <taxon>Bacillati</taxon>
        <taxon>Actinomycetota</taxon>
        <taxon>Thermoleophilia</taxon>
        <taxon>Solirubrobacterales</taxon>
        <taxon>Paraconexibacteraceae</taxon>
        <taxon>Paraconexibacter</taxon>
    </lineage>
</organism>
<dbReference type="EC" id="1.3.1.-" evidence="3"/>
<dbReference type="PANTHER" id="PTHR42879:SF2">
    <property type="entry name" value="3-OXOACYL-[ACYL-CARRIER-PROTEIN] REDUCTASE FABG"/>
    <property type="match status" value="1"/>
</dbReference>